<dbReference type="AlphaFoldDB" id="A0A9D2HHW1"/>
<dbReference type="PROSITE" id="PS51733">
    <property type="entry name" value="BPL_LPL_CATALYTIC"/>
    <property type="match status" value="1"/>
</dbReference>
<feature type="binding site" evidence="5">
    <location>
        <position position="113"/>
    </location>
    <ligand>
        <name>biotin</name>
        <dbReference type="ChEBI" id="CHEBI:57586"/>
    </ligand>
</feature>
<dbReference type="PANTHER" id="PTHR12835:SF5">
    <property type="entry name" value="BIOTIN--PROTEIN LIGASE"/>
    <property type="match status" value="1"/>
</dbReference>
<feature type="domain" description="BPL/LPL catalytic" evidence="6">
    <location>
        <begin position="66"/>
        <end position="255"/>
    </location>
</feature>
<protein>
    <recommendedName>
        <fullName evidence="5">Bifunctional ligase/repressor BirA</fullName>
    </recommendedName>
    <alternativeName>
        <fullName evidence="5">Biotin--[acetyl-CoA-carboxylase] ligase</fullName>
        <ecNumber evidence="5">6.3.4.15</ecNumber>
    </alternativeName>
    <alternativeName>
        <fullName evidence="5">Biotin--protein ligase</fullName>
    </alternativeName>
    <alternativeName>
        <fullName evidence="5">Biotin-[acetyl-CoA carboxylase] synthetase</fullName>
    </alternativeName>
</protein>
<dbReference type="InterPro" id="IPR003142">
    <property type="entry name" value="BPL_C"/>
</dbReference>
<keyword evidence="1 5" id="KW-0436">Ligase</keyword>
<dbReference type="HAMAP" id="MF_00978">
    <property type="entry name" value="Bifunct_BirA"/>
    <property type="match status" value="1"/>
</dbReference>
<dbReference type="InterPro" id="IPR036390">
    <property type="entry name" value="WH_DNA-bd_sf"/>
</dbReference>
<feature type="binding site" evidence="5">
    <location>
        <position position="184"/>
    </location>
    <ligand>
        <name>biotin</name>
        <dbReference type="ChEBI" id="CHEBI:57586"/>
    </ligand>
</feature>
<dbReference type="EC" id="6.3.4.15" evidence="5"/>
<dbReference type="Pfam" id="PF08279">
    <property type="entry name" value="HTH_11"/>
    <property type="match status" value="1"/>
</dbReference>
<dbReference type="CDD" id="cd16442">
    <property type="entry name" value="BPL"/>
    <property type="match status" value="1"/>
</dbReference>
<organism evidence="7 8">
    <name type="scientific">Candidatus Lachnoclostridium stercoravium</name>
    <dbReference type="NCBI Taxonomy" id="2838633"/>
    <lineage>
        <taxon>Bacteria</taxon>
        <taxon>Bacillati</taxon>
        <taxon>Bacillota</taxon>
        <taxon>Clostridia</taxon>
        <taxon>Lachnospirales</taxon>
        <taxon>Lachnospiraceae</taxon>
    </lineage>
</organism>
<reference evidence="7" key="2">
    <citation type="submission" date="2021-04" db="EMBL/GenBank/DDBJ databases">
        <authorList>
            <person name="Gilroy R."/>
        </authorList>
    </citation>
    <scope>NUCLEOTIDE SEQUENCE</scope>
    <source>
        <strain evidence="7">CHK178-16964</strain>
    </source>
</reference>
<evidence type="ECO:0000256" key="3">
    <source>
        <dbReference type="ARBA" id="ARBA00022840"/>
    </source>
</evidence>
<comment type="caution">
    <text evidence="7">The sequence shown here is derived from an EMBL/GenBank/DDBJ whole genome shotgun (WGS) entry which is preliminary data.</text>
</comment>
<dbReference type="InterPro" id="IPR008988">
    <property type="entry name" value="Transcriptional_repressor_C"/>
</dbReference>
<name>A0A9D2HHW1_9FIRM</name>
<dbReference type="GO" id="GO:0004077">
    <property type="term" value="F:biotin--[biotin carboxyl-carrier protein] ligase activity"/>
    <property type="evidence" value="ECO:0007669"/>
    <property type="project" value="UniProtKB-UniRule"/>
</dbReference>
<dbReference type="SUPFAM" id="SSF55681">
    <property type="entry name" value="Class II aaRS and biotin synthetases"/>
    <property type="match status" value="1"/>
</dbReference>
<evidence type="ECO:0000256" key="2">
    <source>
        <dbReference type="ARBA" id="ARBA00022741"/>
    </source>
</evidence>
<dbReference type="InterPro" id="IPR036388">
    <property type="entry name" value="WH-like_DNA-bd_sf"/>
</dbReference>
<keyword evidence="2 5" id="KW-0547">Nucleotide-binding</keyword>
<dbReference type="InterPro" id="IPR013196">
    <property type="entry name" value="HTH_11"/>
</dbReference>
<accession>A0A9D2HHW1</accession>
<evidence type="ECO:0000256" key="4">
    <source>
        <dbReference type="ARBA" id="ARBA00023267"/>
    </source>
</evidence>
<comment type="function">
    <text evidence="5">Acts both as a biotin--[acetyl-CoA-carboxylase] ligase and a repressor.</text>
</comment>
<dbReference type="GO" id="GO:0005737">
    <property type="term" value="C:cytoplasm"/>
    <property type="evidence" value="ECO:0007669"/>
    <property type="project" value="TreeGrafter"/>
</dbReference>
<keyword evidence="3 5" id="KW-0067">ATP-binding</keyword>
<comment type="catalytic activity">
    <reaction evidence="5">
        <text>biotin + L-lysyl-[protein] + ATP = N(6)-biotinyl-L-lysyl-[protein] + AMP + diphosphate + H(+)</text>
        <dbReference type="Rhea" id="RHEA:11756"/>
        <dbReference type="Rhea" id="RHEA-COMP:9752"/>
        <dbReference type="Rhea" id="RHEA-COMP:10505"/>
        <dbReference type="ChEBI" id="CHEBI:15378"/>
        <dbReference type="ChEBI" id="CHEBI:29969"/>
        <dbReference type="ChEBI" id="CHEBI:30616"/>
        <dbReference type="ChEBI" id="CHEBI:33019"/>
        <dbReference type="ChEBI" id="CHEBI:57586"/>
        <dbReference type="ChEBI" id="CHEBI:83144"/>
        <dbReference type="ChEBI" id="CHEBI:456215"/>
        <dbReference type="EC" id="6.3.4.15"/>
    </reaction>
</comment>
<dbReference type="EMBL" id="DWZA01000054">
    <property type="protein sequence ID" value="HJA71157.1"/>
    <property type="molecule type" value="Genomic_DNA"/>
</dbReference>
<keyword evidence="4 5" id="KW-0092">Biotin</keyword>
<dbReference type="Gene3D" id="3.30.930.10">
    <property type="entry name" value="Bira Bifunctional Protein, Domain 2"/>
    <property type="match status" value="1"/>
</dbReference>
<feature type="binding site" evidence="5">
    <location>
        <begin position="89"/>
        <end position="91"/>
    </location>
    <ligand>
        <name>biotin</name>
        <dbReference type="ChEBI" id="CHEBI:57586"/>
    </ligand>
</feature>
<keyword evidence="5" id="KW-0804">Transcription</keyword>
<gene>
    <name evidence="5" type="primary">birA</name>
    <name evidence="7" type="ORF">IAA07_06185</name>
</gene>
<dbReference type="Gene3D" id="1.10.10.10">
    <property type="entry name" value="Winged helix-like DNA-binding domain superfamily/Winged helix DNA-binding domain"/>
    <property type="match status" value="1"/>
</dbReference>
<dbReference type="GO" id="GO:0005524">
    <property type="term" value="F:ATP binding"/>
    <property type="evidence" value="ECO:0007669"/>
    <property type="project" value="UniProtKB-UniRule"/>
</dbReference>
<dbReference type="InterPro" id="IPR045864">
    <property type="entry name" value="aa-tRNA-synth_II/BPL/LPL"/>
</dbReference>
<keyword evidence="5" id="KW-0238">DNA-binding</keyword>
<dbReference type="GO" id="GO:0009249">
    <property type="term" value="P:protein lipoylation"/>
    <property type="evidence" value="ECO:0007669"/>
    <property type="project" value="UniProtKB-ARBA"/>
</dbReference>
<dbReference type="NCBIfam" id="TIGR00121">
    <property type="entry name" value="birA_ligase"/>
    <property type="match status" value="1"/>
</dbReference>
<dbReference type="GO" id="GO:0006355">
    <property type="term" value="P:regulation of DNA-templated transcription"/>
    <property type="evidence" value="ECO:0007669"/>
    <property type="project" value="UniProtKB-UniRule"/>
</dbReference>
<proteinExistence type="inferred from homology"/>
<reference evidence="7" key="1">
    <citation type="journal article" date="2021" name="PeerJ">
        <title>Extensive microbial diversity within the chicken gut microbiome revealed by metagenomics and culture.</title>
        <authorList>
            <person name="Gilroy R."/>
            <person name="Ravi A."/>
            <person name="Getino M."/>
            <person name="Pursley I."/>
            <person name="Horton D.L."/>
            <person name="Alikhan N.F."/>
            <person name="Baker D."/>
            <person name="Gharbi K."/>
            <person name="Hall N."/>
            <person name="Watson M."/>
            <person name="Adriaenssens E.M."/>
            <person name="Foster-Nyarko E."/>
            <person name="Jarju S."/>
            <person name="Secka A."/>
            <person name="Antonio M."/>
            <person name="Oren A."/>
            <person name="Chaudhuri R.R."/>
            <person name="La Ragione R."/>
            <person name="Hildebrand F."/>
            <person name="Pallen M.J."/>
        </authorList>
    </citation>
    <scope>NUCLEOTIDE SEQUENCE</scope>
    <source>
        <strain evidence="7">CHK178-16964</strain>
    </source>
</reference>
<dbReference type="GO" id="GO:0016740">
    <property type="term" value="F:transferase activity"/>
    <property type="evidence" value="ECO:0007669"/>
    <property type="project" value="UniProtKB-ARBA"/>
</dbReference>
<evidence type="ECO:0000313" key="8">
    <source>
        <dbReference type="Proteomes" id="UP000823900"/>
    </source>
</evidence>
<dbReference type="InterPro" id="IPR004143">
    <property type="entry name" value="BPL_LPL_catalytic"/>
</dbReference>
<evidence type="ECO:0000259" key="6">
    <source>
        <dbReference type="PROSITE" id="PS51733"/>
    </source>
</evidence>
<dbReference type="Pfam" id="PF03099">
    <property type="entry name" value="BPL_LplA_LipB"/>
    <property type="match status" value="1"/>
</dbReference>
<dbReference type="Pfam" id="PF02237">
    <property type="entry name" value="BPL_C"/>
    <property type="match status" value="1"/>
</dbReference>
<dbReference type="GO" id="GO:0003677">
    <property type="term" value="F:DNA binding"/>
    <property type="evidence" value="ECO:0007669"/>
    <property type="project" value="UniProtKB-UniRule"/>
</dbReference>
<sequence length="326" mass="35440">MKTEILKLLKSSQDYISGQELCERLGVSRTAIWKVINQLKEEGYEIEAVRNRGYRLKAAADVITEAELSSQIRGQWAGRTLVCYEETDSTNDRAKRLAEEGCPHGTLVVADCQKAGKGRRGRSWESPRGTSVYMSLVLRPEILPSAASMVTLVAAMAVAEGIEKAAGLSAVIKWPNDVVVNGRKICGILTEMSAEMDCIHYVVVGIGINVGQKEFAGEISKTATSVLIEKGSLVPRSLIVAAVMESFEKYYSLYEKAGDLSLIMDEYNSILANNGKEVRVLASSGDYTGISLGIEKDGELLVKTEDGKVQKVLSGEVSVRGIYGYV</sequence>
<evidence type="ECO:0000313" key="7">
    <source>
        <dbReference type="EMBL" id="HJA71157.1"/>
    </source>
</evidence>
<dbReference type="Proteomes" id="UP000823900">
    <property type="component" value="Unassembled WGS sequence"/>
</dbReference>
<dbReference type="Gene3D" id="2.30.30.100">
    <property type="match status" value="1"/>
</dbReference>
<evidence type="ECO:0000256" key="5">
    <source>
        <dbReference type="HAMAP-Rule" id="MF_00978"/>
    </source>
</evidence>
<dbReference type="PANTHER" id="PTHR12835">
    <property type="entry name" value="BIOTIN PROTEIN LIGASE"/>
    <property type="match status" value="1"/>
</dbReference>
<dbReference type="SUPFAM" id="SSF46785">
    <property type="entry name" value="Winged helix' DNA-binding domain"/>
    <property type="match status" value="1"/>
</dbReference>
<dbReference type="SUPFAM" id="SSF50037">
    <property type="entry name" value="C-terminal domain of transcriptional repressors"/>
    <property type="match status" value="1"/>
</dbReference>
<comment type="caution">
    <text evidence="5">Lacks conserved residue(s) required for the propagation of feature annotation.</text>
</comment>
<dbReference type="InterPro" id="IPR030855">
    <property type="entry name" value="Bifunct_BirA"/>
</dbReference>
<feature type="DNA-binding region" description="H-T-H motif" evidence="5">
    <location>
        <begin position="18"/>
        <end position="37"/>
    </location>
</feature>
<dbReference type="InterPro" id="IPR004408">
    <property type="entry name" value="Biotin_CoA_COase_ligase"/>
</dbReference>
<keyword evidence="5" id="KW-0678">Repressor</keyword>
<keyword evidence="5" id="KW-0805">Transcription regulation</keyword>
<evidence type="ECO:0000256" key="1">
    <source>
        <dbReference type="ARBA" id="ARBA00022598"/>
    </source>
</evidence>
<comment type="similarity">
    <text evidence="5">Belongs to the biotin--protein ligase family.</text>
</comment>